<keyword evidence="4 8" id="KW-0812">Transmembrane</keyword>
<feature type="binding site" evidence="7">
    <location>
        <position position="205"/>
    </location>
    <ligand>
        <name>Zn(2+)</name>
        <dbReference type="ChEBI" id="CHEBI:29105"/>
    </ligand>
</feature>
<evidence type="ECO:0000313" key="9">
    <source>
        <dbReference type="EMBL" id="SDY81835.1"/>
    </source>
</evidence>
<keyword evidence="10" id="KW-1185">Reference proteome</keyword>
<evidence type="ECO:0000256" key="6">
    <source>
        <dbReference type="ARBA" id="ARBA00023136"/>
    </source>
</evidence>
<gene>
    <name evidence="9" type="ORF">SAMN05660462_00979</name>
</gene>
<feature type="transmembrane region" description="Helical" evidence="8">
    <location>
        <begin position="118"/>
        <end position="141"/>
    </location>
</feature>
<dbReference type="GO" id="GO:0005886">
    <property type="term" value="C:plasma membrane"/>
    <property type="evidence" value="ECO:0007669"/>
    <property type="project" value="UniProtKB-SubCell"/>
</dbReference>
<accession>A0A1H3N043</accession>
<dbReference type="GO" id="GO:0140911">
    <property type="term" value="F:pore-forming activity"/>
    <property type="evidence" value="ECO:0007669"/>
    <property type="project" value="InterPro"/>
</dbReference>
<feature type="transmembrane region" description="Helical" evidence="8">
    <location>
        <begin position="91"/>
        <end position="112"/>
    </location>
</feature>
<keyword evidence="5 8" id="KW-1133">Transmembrane helix</keyword>
<evidence type="ECO:0000256" key="8">
    <source>
        <dbReference type="SAM" id="Phobius"/>
    </source>
</evidence>
<dbReference type="GO" id="GO:0046872">
    <property type="term" value="F:metal ion binding"/>
    <property type="evidence" value="ECO:0007669"/>
    <property type="project" value="UniProtKB-KW"/>
</dbReference>
<dbReference type="Proteomes" id="UP000198625">
    <property type="component" value="Unassembled WGS sequence"/>
</dbReference>
<dbReference type="InterPro" id="IPR004254">
    <property type="entry name" value="AdipoR/HlyIII-related"/>
</dbReference>
<dbReference type="PANTHER" id="PTHR20855">
    <property type="entry name" value="ADIPOR/PROGESTIN RECEPTOR-RELATED"/>
    <property type="match status" value="1"/>
</dbReference>
<evidence type="ECO:0000256" key="1">
    <source>
        <dbReference type="ARBA" id="ARBA00004651"/>
    </source>
</evidence>
<dbReference type="PANTHER" id="PTHR20855:SF3">
    <property type="entry name" value="LD03007P"/>
    <property type="match status" value="1"/>
</dbReference>
<evidence type="ECO:0000256" key="2">
    <source>
        <dbReference type="ARBA" id="ARBA00008488"/>
    </source>
</evidence>
<name>A0A1H3N043_9FIRM</name>
<evidence type="ECO:0000256" key="4">
    <source>
        <dbReference type="ARBA" id="ARBA00022692"/>
    </source>
</evidence>
<sequence length="228" mass="25891">MKEKNKILALDVNQISRKAYSLKEEIASSITHGIGILFSIVTLTILLIYAIWDKSPISIVAFSIYGACSICLYTSSTLYHSFQNQKIKKILRVFDHSSIFLFIAGTYTPVALLSMTGYWRIGILSAVWTIALIGIGFKIFTYNKFDKFKMISVLMYVLMGWIVVIAIKPMLQMVPKGFFIWLLAGGIIYTLGTIFYSIKKIPYNHAIWHLFVLGGSVMHFLGIFIYLK</sequence>
<dbReference type="InterPro" id="IPR005744">
    <property type="entry name" value="Hy-lIII"/>
</dbReference>
<organism evidence="9 10">
    <name type="scientific">Proteiniborus ethanoligenes</name>
    <dbReference type="NCBI Taxonomy" id="415015"/>
    <lineage>
        <taxon>Bacteria</taxon>
        <taxon>Bacillati</taxon>
        <taxon>Bacillota</taxon>
        <taxon>Clostridia</taxon>
        <taxon>Eubacteriales</taxon>
        <taxon>Proteiniborus</taxon>
    </lineage>
</organism>
<comment type="similarity">
    <text evidence="2">Belongs to the UPF0073 (Hly-III) family.</text>
</comment>
<evidence type="ECO:0000256" key="3">
    <source>
        <dbReference type="ARBA" id="ARBA00022475"/>
    </source>
</evidence>
<keyword evidence="7" id="KW-0862">Zinc</keyword>
<reference evidence="10" key="1">
    <citation type="submission" date="2016-10" db="EMBL/GenBank/DDBJ databases">
        <authorList>
            <person name="Varghese N."/>
            <person name="Submissions S."/>
        </authorList>
    </citation>
    <scope>NUCLEOTIDE SEQUENCE [LARGE SCALE GENOMIC DNA]</scope>
    <source>
        <strain evidence="10">DSM 21650</strain>
    </source>
</reference>
<keyword evidence="7" id="KW-0479">Metal-binding</keyword>
<dbReference type="Pfam" id="PF03006">
    <property type="entry name" value="HlyIII"/>
    <property type="match status" value="1"/>
</dbReference>
<comment type="subcellular location">
    <subcellularLocation>
        <location evidence="1">Cell membrane</location>
        <topology evidence="1">Multi-pass membrane protein</topology>
    </subcellularLocation>
</comment>
<feature type="binding site" evidence="7">
    <location>
        <position position="80"/>
    </location>
    <ligand>
        <name>Zn(2+)</name>
        <dbReference type="ChEBI" id="CHEBI:29105"/>
    </ligand>
</feature>
<feature type="transmembrane region" description="Helical" evidence="8">
    <location>
        <begin position="26"/>
        <end position="51"/>
    </location>
</feature>
<protein>
    <submittedName>
        <fullName evidence="9">Hemolysin III</fullName>
    </submittedName>
</protein>
<evidence type="ECO:0000313" key="10">
    <source>
        <dbReference type="Proteomes" id="UP000198625"/>
    </source>
</evidence>
<proteinExistence type="inferred from homology"/>
<dbReference type="AlphaFoldDB" id="A0A1H3N043"/>
<feature type="transmembrane region" description="Helical" evidence="8">
    <location>
        <begin position="153"/>
        <end position="171"/>
    </location>
</feature>
<dbReference type="EMBL" id="FNQE01000008">
    <property type="protein sequence ID" value="SDY81835.1"/>
    <property type="molecule type" value="Genomic_DNA"/>
</dbReference>
<keyword evidence="6 8" id="KW-0472">Membrane</keyword>
<evidence type="ECO:0000256" key="7">
    <source>
        <dbReference type="PIRSR" id="PIRSR604254-1"/>
    </source>
</evidence>
<dbReference type="STRING" id="415015.SAMN05660462_00979"/>
<dbReference type="OrthoDB" id="9813689at2"/>
<keyword evidence="3" id="KW-1003">Cell membrane</keyword>
<feature type="transmembrane region" description="Helical" evidence="8">
    <location>
        <begin position="208"/>
        <end position="227"/>
    </location>
</feature>
<feature type="binding site" evidence="7">
    <location>
        <position position="209"/>
    </location>
    <ligand>
        <name>Zn(2+)</name>
        <dbReference type="ChEBI" id="CHEBI:29105"/>
    </ligand>
</feature>
<dbReference type="NCBIfam" id="TIGR01065">
    <property type="entry name" value="hlyIII"/>
    <property type="match status" value="1"/>
</dbReference>
<feature type="transmembrane region" description="Helical" evidence="8">
    <location>
        <begin position="57"/>
        <end position="79"/>
    </location>
</feature>
<feature type="transmembrane region" description="Helical" evidence="8">
    <location>
        <begin position="177"/>
        <end position="196"/>
    </location>
</feature>
<evidence type="ECO:0000256" key="5">
    <source>
        <dbReference type="ARBA" id="ARBA00022989"/>
    </source>
</evidence>
<dbReference type="RefSeq" id="WP_091727997.1">
    <property type="nucleotide sequence ID" value="NZ_FNQE01000008.1"/>
</dbReference>